<dbReference type="PROSITE" id="PS00698">
    <property type="entry name" value="GH9_3"/>
    <property type="match status" value="1"/>
</dbReference>
<feature type="region of interest" description="Disordered" evidence="11">
    <location>
        <begin position="108"/>
        <end position="161"/>
    </location>
</feature>
<protein>
    <recommendedName>
        <fullName evidence="10">Endoglucanase</fullName>
        <ecNumber evidence="10">3.2.1.4</ecNumber>
    </recommendedName>
</protein>
<keyword evidence="4 10" id="KW-0136">Cellulose degradation</keyword>
<dbReference type="InterPro" id="IPR008965">
    <property type="entry name" value="CBM2/CBM3_carb-bd_dom_sf"/>
</dbReference>
<dbReference type="KEGG" id="bgt:106056842"/>
<dbReference type="PROSITE" id="PS00592">
    <property type="entry name" value="GH9_2"/>
    <property type="match status" value="1"/>
</dbReference>
<dbReference type="GO" id="GO:0030247">
    <property type="term" value="F:polysaccharide binding"/>
    <property type="evidence" value="ECO:0007669"/>
    <property type="project" value="InterPro"/>
</dbReference>
<evidence type="ECO:0000256" key="11">
    <source>
        <dbReference type="SAM" id="MobiDB-lite"/>
    </source>
</evidence>
<dbReference type="VEuPathDB" id="VectorBase:BGLB003215"/>
<keyword evidence="7 8" id="KW-0624">Polysaccharide degradation</keyword>
<evidence type="ECO:0000313" key="13">
    <source>
        <dbReference type="EnsemblMetazoa" id="BGLB003215-PB"/>
    </source>
</evidence>
<evidence type="ECO:0000256" key="1">
    <source>
        <dbReference type="ARBA" id="ARBA00000966"/>
    </source>
</evidence>
<dbReference type="OrthoDB" id="10257085at2759"/>
<keyword evidence="5 8" id="KW-0119">Carbohydrate metabolism</keyword>
<sequence>MLTVILTLSTALLALGADVSVPISSHWNGGFQGSACFNIMEEMHSWTVVLTFDQPISSLDVYTADIKETLDGGKVFVLQNKEWNKDEHVGDKLCLDFQGHGSGDINPTVTGSIHAGDSTGAPITAGPGQTLAPTTPRPTVPGQTHAPTTARPTVVFSSDGNKAPLKINSDWGDRFDGEFDFTPSQNVIGWVVNITFSKPVNKMDIIAGDEYSHSADGLNWILINKGDHAFAQAGSSLQVKFFGNYAGGKPAPTGEATLVNMGIDHWSISPAATTDTSKYNYNDVLYKSILFYETQRSGKLPANKRIPYRGDSALGDKGDAGEDLTGGWYDAGDHVKFNFPMAYSTAILAWGYLMYADAYKAAGQDTYLLDSIKWPLDYLLKCHTKPDELYVQVGDGGADHSYWGPPELMTMARPAYKITASKPGTDVAMETAAAFAIGSLVFKNSDPTYSATLLTHAKQLWELGEKHRGIYSDSVQAAAAYYRSYNITDELAWGSIWLYQATNENKYLALAEKYFDPAPAWGMSWDDKTIVNQVMLYKITKDEKYKTAVEDSFKFWFPGGGIPYTPKGLAYRLQWGSLRYSSNMAMAALVAADAGLNADQYRHWAMCQIHYALGDTGFSYLIGFGDKYPHSPHHRASSCPNLPAPCGPFIMSSKEPNVHILYGALVGGPGQSDDYTDDRSNYVNNEVACDYNAGFQTAVAALKSLWLRKEHPEQKGTAQCPFSTGSGNTGSVVGKK</sequence>
<dbReference type="EnsemblMetazoa" id="BGLB003215-RB">
    <property type="protein sequence ID" value="BGLB003215-PB"/>
    <property type="gene ID" value="BGLB003215"/>
</dbReference>
<dbReference type="PANTHER" id="PTHR22298">
    <property type="entry name" value="ENDO-1,4-BETA-GLUCANASE"/>
    <property type="match status" value="1"/>
</dbReference>
<evidence type="ECO:0000313" key="14">
    <source>
        <dbReference type="Proteomes" id="UP000076420"/>
    </source>
</evidence>
<evidence type="ECO:0000256" key="10">
    <source>
        <dbReference type="RuleBase" id="RU361166"/>
    </source>
</evidence>
<dbReference type="InterPro" id="IPR018221">
    <property type="entry name" value="Glyco_hydro_9_His_AS"/>
</dbReference>
<evidence type="ECO:0000256" key="3">
    <source>
        <dbReference type="ARBA" id="ARBA00022801"/>
    </source>
</evidence>
<evidence type="ECO:0000256" key="6">
    <source>
        <dbReference type="ARBA" id="ARBA00023295"/>
    </source>
</evidence>
<dbReference type="SUPFAM" id="SSF48208">
    <property type="entry name" value="Six-hairpin glycosidases"/>
    <property type="match status" value="1"/>
</dbReference>
<dbReference type="RefSeq" id="XP_013069169.2">
    <property type="nucleotide sequence ID" value="XM_013213715.2"/>
</dbReference>
<feature type="domain" description="Glycoside hydrolase family 9" evidence="12">
    <location>
        <begin position="281"/>
        <end position="698"/>
    </location>
</feature>
<evidence type="ECO:0000259" key="12">
    <source>
        <dbReference type="Pfam" id="PF00759"/>
    </source>
</evidence>
<feature type="signal peptide" evidence="10">
    <location>
        <begin position="1"/>
        <end position="16"/>
    </location>
</feature>
<keyword evidence="6 8" id="KW-0326">Glycosidase</keyword>
<dbReference type="InterPro" id="IPR012291">
    <property type="entry name" value="CBM2_carb-bd_dom_sf"/>
</dbReference>
<evidence type="ECO:0000256" key="8">
    <source>
        <dbReference type="PROSITE-ProRule" id="PRU10059"/>
    </source>
</evidence>
<name>A0A2C9JIX1_BIOGL</name>
<feature type="compositionally biased region" description="Polar residues" evidence="11">
    <location>
        <begin position="141"/>
        <end position="160"/>
    </location>
</feature>
<feature type="region of interest" description="Disordered" evidence="11">
    <location>
        <begin position="716"/>
        <end position="736"/>
    </location>
</feature>
<dbReference type="STRING" id="6526.A0A2C9JIX1"/>
<gene>
    <name evidence="13" type="primary">106056842</name>
</gene>
<dbReference type="SUPFAM" id="SSF49384">
    <property type="entry name" value="Carbohydrate-binding domain"/>
    <property type="match status" value="1"/>
</dbReference>
<dbReference type="Gene3D" id="1.50.10.10">
    <property type="match status" value="1"/>
</dbReference>
<keyword evidence="10" id="KW-0732">Signal</keyword>
<accession>A0A2C9JIX1</accession>
<keyword evidence="3 8" id="KW-0378">Hydrolase</keyword>
<dbReference type="InterPro" id="IPR012341">
    <property type="entry name" value="6hp_glycosidase-like_sf"/>
</dbReference>
<feature type="active site" evidence="8">
    <location>
        <position position="633"/>
    </location>
</feature>
<comment type="similarity">
    <text evidence="2 8 10">Belongs to the glycosyl hydrolase 9 (cellulase E) family.</text>
</comment>
<dbReference type="InterPro" id="IPR001701">
    <property type="entry name" value="Glyco_hydro_9"/>
</dbReference>
<dbReference type="GO" id="GO:0008810">
    <property type="term" value="F:cellulase activity"/>
    <property type="evidence" value="ECO:0007669"/>
    <property type="project" value="UniProtKB-EC"/>
</dbReference>
<dbReference type="Proteomes" id="UP000076420">
    <property type="component" value="Unassembled WGS sequence"/>
</dbReference>
<dbReference type="InterPro" id="IPR008928">
    <property type="entry name" value="6-hairpin_glycosidase_sf"/>
</dbReference>
<dbReference type="Gene3D" id="2.60.40.290">
    <property type="match status" value="1"/>
</dbReference>
<evidence type="ECO:0000256" key="9">
    <source>
        <dbReference type="PROSITE-ProRule" id="PRU10060"/>
    </source>
</evidence>
<dbReference type="Pfam" id="PF00759">
    <property type="entry name" value="Glyco_hydro_9"/>
    <property type="match status" value="1"/>
</dbReference>
<evidence type="ECO:0000256" key="5">
    <source>
        <dbReference type="ARBA" id="ARBA00023277"/>
    </source>
</evidence>
<feature type="active site" evidence="9">
    <location>
        <position position="686"/>
    </location>
</feature>
<feature type="chain" id="PRO_5011810430" description="Endoglucanase" evidence="10">
    <location>
        <begin position="17"/>
        <end position="736"/>
    </location>
</feature>
<feature type="active site" evidence="9">
    <location>
        <position position="677"/>
    </location>
</feature>
<evidence type="ECO:0000256" key="4">
    <source>
        <dbReference type="ARBA" id="ARBA00023001"/>
    </source>
</evidence>
<dbReference type="GO" id="GO:0030245">
    <property type="term" value="P:cellulose catabolic process"/>
    <property type="evidence" value="ECO:0007669"/>
    <property type="project" value="UniProtKB-KW"/>
</dbReference>
<dbReference type="AlphaFoldDB" id="A0A2C9JIX1"/>
<evidence type="ECO:0000256" key="7">
    <source>
        <dbReference type="ARBA" id="ARBA00023326"/>
    </source>
</evidence>
<organism evidence="13 14">
    <name type="scientific">Biomphalaria glabrata</name>
    <name type="common">Bloodfluke planorb</name>
    <name type="synonym">Freshwater snail</name>
    <dbReference type="NCBI Taxonomy" id="6526"/>
    <lineage>
        <taxon>Eukaryota</taxon>
        <taxon>Metazoa</taxon>
        <taxon>Spiralia</taxon>
        <taxon>Lophotrochozoa</taxon>
        <taxon>Mollusca</taxon>
        <taxon>Gastropoda</taxon>
        <taxon>Heterobranchia</taxon>
        <taxon>Euthyneura</taxon>
        <taxon>Panpulmonata</taxon>
        <taxon>Hygrophila</taxon>
        <taxon>Lymnaeoidea</taxon>
        <taxon>Planorbidae</taxon>
        <taxon>Biomphalaria</taxon>
    </lineage>
</organism>
<evidence type="ECO:0000256" key="2">
    <source>
        <dbReference type="ARBA" id="ARBA00007072"/>
    </source>
</evidence>
<dbReference type="VEuPathDB" id="VectorBase:BGLAX_034155"/>
<feature type="compositionally biased region" description="Low complexity" evidence="11">
    <location>
        <begin position="723"/>
        <end position="736"/>
    </location>
</feature>
<proteinExistence type="inferred from homology"/>
<comment type="catalytic activity">
    <reaction evidence="1 10">
        <text>Endohydrolysis of (1-&gt;4)-beta-D-glucosidic linkages in cellulose, lichenin and cereal beta-D-glucans.</text>
        <dbReference type="EC" id="3.2.1.4"/>
    </reaction>
</comment>
<dbReference type="EC" id="3.2.1.4" evidence="10"/>
<reference evidence="13" key="1">
    <citation type="submission" date="2020-05" db="UniProtKB">
        <authorList>
            <consortium name="EnsemblMetazoa"/>
        </authorList>
    </citation>
    <scope>IDENTIFICATION</scope>
    <source>
        <strain evidence="13">BB02</strain>
    </source>
</reference>
<dbReference type="InterPro" id="IPR033126">
    <property type="entry name" value="Glyco_hydro_9_Asp/Glu_AS"/>
</dbReference>